<gene>
    <name evidence="1" type="ORF">KIH16_04275</name>
</gene>
<dbReference type="EMBL" id="CP074691">
    <property type="protein sequence ID" value="QVL36990.1"/>
    <property type="molecule type" value="Genomic_DNA"/>
</dbReference>
<dbReference type="Proteomes" id="UP000682204">
    <property type="component" value="Chromosome"/>
</dbReference>
<name>A0ACD1DXQ5_9BACT</name>
<sequence length="112" mass="12455">MKVTSYEEAAPLQTPHGVSVCKLYDNPDAQVMHITLEAGESLKRHVTPVDVFFYVLQGTGTVEIGDEKRSVGPDRLVESPKDIPHCWRNEGDEPFRVLVMKTPRPAASARPL</sequence>
<accession>A0ACD1DXQ5</accession>
<protein>
    <submittedName>
        <fullName evidence="1">Cupin domain-containing protein</fullName>
    </submittedName>
</protein>
<proteinExistence type="predicted"/>
<evidence type="ECO:0000313" key="2">
    <source>
        <dbReference type="Proteomes" id="UP000682204"/>
    </source>
</evidence>
<reference evidence="1" key="1">
    <citation type="submission" date="2021-05" db="EMBL/GenBank/DDBJ databases">
        <title>An isolated secondary fermenter in methanogenic hydrocarbon-degrading communities.</title>
        <authorList>
            <person name="Liu Y.-F."/>
            <person name="Liu Z.-l."/>
        </authorList>
    </citation>
    <scope>NUCLEOTIDE SEQUENCE</scope>
    <source>
        <strain evidence="1">L-13</strain>
    </source>
</reference>
<keyword evidence="2" id="KW-1185">Reference proteome</keyword>
<evidence type="ECO:0000313" key="1">
    <source>
        <dbReference type="EMBL" id="QVL36990.1"/>
    </source>
</evidence>
<organism evidence="1 2">
    <name type="scientific">Aminirod propionatiphilus</name>
    <dbReference type="NCBI Taxonomy" id="3415223"/>
    <lineage>
        <taxon>Bacteria</taxon>
        <taxon>Thermotogati</taxon>
        <taxon>Synergistota</taxon>
        <taxon>Synergistia</taxon>
        <taxon>Synergistales</taxon>
        <taxon>Aminiphilaceae</taxon>
        <taxon>Aminirod</taxon>
    </lineage>
</organism>